<evidence type="ECO:0000256" key="1">
    <source>
        <dbReference type="SAM" id="Phobius"/>
    </source>
</evidence>
<feature type="domain" description="DUF8054" evidence="2">
    <location>
        <begin position="5"/>
        <end position="78"/>
    </location>
</feature>
<evidence type="ECO:0000259" key="4">
    <source>
        <dbReference type="Pfam" id="PF26238"/>
    </source>
</evidence>
<evidence type="ECO:0000259" key="3">
    <source>
        <dbReference type="Pfam" id="PF26237"/>
    </source>
</evidence>
<gene>
    <name evidence="5" type="ORF">GJR99_14835</name>
</gene>
<dbReference type="OrthoDB" id="205972at2157"/>
<accession>A0A6A8G9T9</accession>
<dbReference type="RefSeq" id="WP_151113509.1">
    <property type="nucleotide sequence ID" value="NZ_WKJQ01000001.1"/>
</dbReference>
<reference evidence="5 6" key="1">
    <citation type="submission" date="2019-11" db="EMBL/GenBank/DDBJ databases">
        <title>Whole genome sequence of Haloferax sp. MBLA0078.</title>
        <authorList>
            <person name="Seo M.-J."/>
            <person name="Cho E.-S."/>
        </authorList>
    </citation>
    <scope>NUCLEOTIDE SEQUENCE [LARGE SCALE GENOMIC DNA]</scope>
    <source>
        <strain evidence="5 6">MBLA0078</strain>
    </source>
</reference>
<keyword evidence="1" id="KW-0812">Transmembrane</keyword>
<protein>
    <submittedName>
        <fullName evidence="5">Uncharacterized protein</fullName>
    </submittedName>
</protein>
<feature type="transmembrane region" description="Helical" evidence="1">
    <location>
        <begin position="26"/>
        <end position="57"/>
    </location>
</feature>
<proteinExistence type="predicted"/>
<feature type="domain" description="DUF8054" evidence="4">
    <location>
        <begin position="106"/>
        <end position="206"/>
    </location>
</feature>
<evidence type="ECO:0000259" key="2">
    <source>
        <dbReference type="Pfam" id="PF26236"/>
    </source>
</evidence>
<evidence type="ECO:0000313" key="6">
    <source>
        <dbReference type="Proteomes" id="UP000443423"/>
    </source>
</evidence>
<keyword evidence="1" id="KW-0472">Membrane</keyword>
<evidence type="ECO:0000313" key="5">
    <source>
        <dbReference type="EMBL" id="MRW97844.1"/>
    </source>
</evidence>
<keyword evidence="6" id="KW-1185">Reference proteome</keyword>
<comment type="caution">
    <text evidence="5">The sequence shown here is derived from an EMBL/GenBank/DDBJ whole genome shotgun (WGS) entry which is preliminary data.</text>
</comment>
<dbReference type="Proteomes" id="UP000443423">
    <property type="component" value="Unassembled WGS sequence"/>
</dbReference>
<dbReference type="EMBL" id="WKJQ01000001">
    <property type="protein sequence ID" value="MRW97844.1"/>
    <property type="molecule type" value="Genomic_DNA"/>
</dbReference>
<feature type="domain" description="DUF8054" evidence="3">
    <location>
        <begin position="216"/>
        <end position="261"/>
    </location>
</feature>
<dbReference type="Pfam" id="PF26238">
    <property type="entry name" value="DUF8054_M"/>
    <property type="match status" value="1"/>
</dbReference>
<sequence>MSVIDSLKRTEHTGENRCLPCTVVNAAVVAIVGLALGVLWIPAGFVALAVGAVLVYLRGYVVPGTPSFAPRLVAAVGLSGVFEHDDESQPRQSETLDANVDPDVMLSTLLDAGVLVEREDGLFLADDARDDWESTMATLRKASDDELADAVDAALPFESDVAAEFDGISIEGPSMSVWISRPQAIADVATLLAVTERGVDPMVSLAATEPLRMFTEICPDCGAPVEETTVRNCCGGTAGIYDSPEHEVLGCAECGAVVYEFGDE</sequence>
<dbReference type="Pfam" id="PF26236">
    <property type="entry name" value="DUF8054_N"/>
    <property type="match status" value="1"/>
</dbReference>
<dbReference type="InterPro" id="IPR058674">
    <property type="entry name" value="DUF8054_N"/>
</dbReference>
<dbReference type="InterPro" id="IPR058775">
    <property type="entry name" value="DUF8054_M"/>
</dbReference>
<name>A0A6A8G9T9_9EURY</name>
<dbReference type="AlphaFoldDB" id="A0A6A8G9T9"/>
<dbReference type="Pfam" id="PF26237">
    <property type="entry name" value="DUF8054_C"/>
    <property type="match status" value="1"/>
</dbReference>
<keyword evidence="1" id="KW-1133">Transmembrane helix</keyword>
<organism evidence="5 6">
    <name type="scientific">Haloferax marinum</name>
    <dbReference type="NCBI Taxonomy" id="2666143"/>
    <lineage>
        <taxon>Archaea</taxon>
        <taxon>Methanobacteriati</taxon>
        <taxon>Methanobacteriota</taxon>
        <taxon>Stenosarchaea group</taxon>
        <taxon>Halobacteria</taxon>
        <taxon>Halobacteriales</taxon>
        <taxon>Haloferacaceae</taxon>
        <taxon>Haloferax</taxon>
    </lineage>
</organism>
<dbReference type="InterPro" id="IPR058675">
    <property type="entry name" value="DUF8054_C"/>
</dbReference>